<dbReference type="SUPFAM" id="SSF160631">
    <property type="entry name" value="SMI1/KNR4-like"/>
    <property type="match status" value="1"/>
</dbReference>
<feature type="domain" description="Knr4/Smi1-like" evidence="1">
    <location>
        <begin position="20"/>
        <end position="119"/>
    </location>
</feature>
<organism evidence="2 3">
    <name type="scientific">Tenacibaculum jejuense</name>
    <dbReference type="NCBI Taxonomy" id="584609"/>
    <lineage>
        <taxon>Bacteria</taxon>
        <taxon>Pseudomonadati</taxon>
        <taxon>Bacteroidota</taxon>
        <taxon>Flavobacteriia</taxon>
        <taxon>Flavobacteriales</taxon>
        <taxon>Flavobacteriaceae</taxon>
        <taxon>Tenacibaculum</taxon>
    </lineage>
</organism>
<dbReference type="InterPro" id="IPR018958">
    <property type="entry name" value="Knr4/Smi1-like_dom"/>
</dbReference>
<dbReference type="OrthoDB" id="796581at2"/>
<dbReference type="InterPro" id="IPR037883">
    <property type="entry name" value="Knr4/Smi1-like_sf"/>
</dbReference>
<dbReference type="Proteomes" id="UP000215214">
    <property type="component" value="Chromosome TJEJU"/>
</dbReference>
<dbReference type="Pfam" id="PF09346">
    <property type="entry name" value="SMI1_KNR4"/>
    <property type="match status" value="1"/>
</dbReference>
<dbReference type="Gene3D" id="3.40.1580.10">
    <property type="entry name" value="SMI1/KNR4-like"/>
    <property type="match status" value="1"/>
</dbReference>
<evidence type="ECO:0000259" key="1">
    <source>
        <dbReference type="SMART" id="SM00860"/>
    </source>
</evidence>
<reference evidence="2 3" key="1">
    <citation type="submission" date="2017-07" db="EMBL/GenBank/DDBJ databases">
        <authorList>
            <person name="Sun Z.S."/>
            <person name="Albrecht U."/>
            <person name="Echele G."/>
            <person name="Lee C.C."/>
        </authorList>
    </citation>
    <scope>NUCLEOTIDE SEQUENCE [LARGE SCALE GENOMIC DNA]</scope>
    <source>
        <strain evidence="3">type strain: KCTC 22618</strain>
    </source>
</reference>
<gene>
    <name evidence="2" type="ORF">TJEJU_1949</name>
</gene>
<dbReference type="SMART" id="SM00860">
    <property type="entry name" value="SMI1_KNR4"/>
    <property type="match status" value="1"/>
</dbReference>
<dbReference type="AlphaFoldDB" id="A0A238U8X8"/>
<dbReference type="EMBL" id="LT899436">
    <property type="protein sequence ID" value="SNR15653.1"/>
    <property type="molecule type" value="Genomic_DNA"/>
</dbReference>
<keyword evidence="3" id="KW-1185">Reference proteome</keyword>
<protein>
    <submittedName>
        <fullName evidence="2">Putative Cell wall assembly/cell proliferation coordinating protein, KNR4-like protein</fullName>
    </submittedName>
</protein>
<dbReference type="KEGG" id="tje:TJEJU_1949"/>
<evidence type="ECO:0000313" key="3">
    <source>
        <dbReference type="Proteomes" id="UP000215214"/>
    </source>
</evidence>
<proteinExistence type="predicted"/>
<name>A0A238U8X8_9FLAO</name>
<dbReference type="RefSeq" id="WP_095071591.1">
    <property type="nucleotide sequence ID" value="NZ_LT899436.1"/>
</dbReference>
<evidence type="ECO:0000313" key="2">
    <source>
        <dbReference type="EMBL" id="SNR15653.1"/>
    </source>
</evidence>
<sequence length="136" mass="16218">MNLDEIITHWKKSGIKLNDASSVNEILELEEILKFKFPSSFKYLYSRINGFKDYDSNEHMFTIYPLERIKIEYFDNQNINFIPFCDYLVNSHQIGFSKLDSKIYINYITEKNFNDIVANTFEESLIEIINNSDKIY</sequence>
<accession>A0A238U8X8</accession>